<dbReference type="GO" id="GO:0005886">
    <property type="term" value="C:plasma membrane"/>
    <property type="evidence" value="ECO:0007669"/>
    <property type="project" value="UniProtKB-SubCell"/>
</dbReference>
<gene>
    <name evidence="8" type="ORF">G3I74_01170</name>
</gene>
<feature type="transmembrane region" description="Helical" evidence="6">
    <location>
        <begin position="51"/>
        <end position="80"/>
    </location>
</feature>
<organism evidence="8 9">
    <name type="scientific">Wenzhouxiangella limi</name>
    <dbReference type="NCBI Taxonomy" id="2707351"/>
    <lineage>
        <taxon>Bacteria</taxon>
        <taxon>Pseudomonadati</taxon>
        <taxon>Pseudomonadota</taxon>
        <taxon>Gammaproteobacteria</taxon>
        <taxon>Chromatiales</taxon>
        <taxon>Wenzhouxiangellaceae</taxon>
        <taxon>Wenzhouxiangella</taxon>
    </lineage>
</organism>
<evidence type="ECO:0000256" key="6">
    <source>
        <dbReference type="RuleBase" id="RU366058"/>
    </source>
</evidence>
<comment type="caution">
    <text evidence="8">The sequence shown here is derived from an EMBL/GenBank/DDBJ whole genome shotgun (WGS) entry which is preliminary data.</text>
</comment>
<feature type="transmembrane region" description="Helical" evidence="6">
    <location>
        <begin position="132"/>
        <end position="152"/>
    </location>
</feature>
<evidence type="ECO:0000313" key="8">
    <source>
        <dbReference type="EMBL" id="NDY94342.1"/>
    </source>
</evidence>
<sequence length="224" mass="24364">MSRPGPILLLVVLTLLALALGWQWLATQGVLSAELLQQWISVPRAYRDSPWMVFLVTGVFCLSLLVMFPLTILVVLCGLLFGPAWGFVYAAVGTLSSSVVTYWIGRRLGHTALMSFGGQRARDAASFLNGKALPAMTLINLLPLAPFTLTNLMAGALRLRFRDYLAGSALGILPGLAAVTLIGSELASLMRATDRRDAILSLGILLVLILFLVLLRRRSYRPRA</sequence>
<evidence type="ECO:0000256" key="2">
    <source>
        <dbReference type="ARBA" id="ARBA00022475"/>
    </source>
</evidence>
<protein>
    <recommendedName>
        <fullName evidence="6">TVP38/TMEM64 family membrane protein</fullName>
    </recommendedName>
</protein>
<reference evidence="8 9" key="1">
    <citation type="submission" date="2020-02" db="EMBL/GenBank/DDBJ databases">
        <authorList>
            <person name="Zhang X.-Y."/>
        </authorList>
    </citation>
    <scope>NUCLEOTIDE SEQUENCE [LARGE SCALE GENOMIC DNA]</scope>
    <source>
        <strain evidence="8 9">C33</strain>
    </source>
</reference>
<keyword evidence="3 6" id="KW-0812">Transmembrane</keyword>
<dbReference type="Proteomes" id="UP000484885">
    <property type="component" value="Unassembled WGS sequence"/>
</dbReference>
<proteinExistence type="inferred from homology"/>
<feature type="transmembrane region" description="Helical" evidence="6">
    <location>
        <begin position="198"/>
        <end position="215"/>
    </location>
</feature>
<dbReference type="InterPro" id="IPR015414">
    <property type="entry name" value="TMEM64"/>
</dbReference>
<dbReference type="Pfam" id="PF09335">
    <property type="entry name" value="VTT_dom"/>
    <property type="match status" value="1"/>
</dbReference>
<evidence type="ECO:0000256" key="1">
    <source>
        <dbReference type="ARBA" id="ARBA00004651"/>
    </source>
</evidence>
<comment type="subcellular location">
    <subcellularLocation>
        <location evidence="1 6">Cell membrane</location>
        <topology evidence="1 6">Multi-pass membrane protein</topology>
    </subcellularLocation>
</comment>
<keyword evidence="9" id="KW-1185">Reference proteome</keyword>
<feature type="transmembrane region" description="Helical" evidence="6">
    <location>
        <begin position="87"/>
        <end position="105"/>
    </location>
</feature>
<comment type="similarity">
    <text evidence="6">Belongs to the TVP38/TMEM64 family.</text>
</comment>
<evidence type="ECO:0000259" key="7">
    <source>
        <dbReference type="Pfam" id="PF09335"/>
    </source>
</evidence>
<feature type="domain" description="VTT" evidence="7">
    <location>
        <begin position="68"/>
        <end position="184"/>
    </location>
</feature>
<evidence type="ECO:0000256" key="3">
    <source>
        <dbReference type="ARBA" id="ARBA00022692"/>
    </source>
</evidence>
<dbReference type="RefSeq" id="WP_164209271.1">
    <property type="nucleotide sequence ID" value="NZ_JAAGSC010000023.1"/>
</dbReference>
<feature type="transmembrane region" description="Helical" evidence="6">
    <location>
        <begin position="164"/>
        <end position="186"/>
    </location>
</feature>
<evidence type="ECO:0000256" key="4">
    <source>
        <dbReference type="ARBA" id="ARBA00022989"/>
    </source>
</evidence>
<keyword evidence="2 6" id="KW-1003">Cell membrane</keyword>
<keyword evidence="5 6" id="KW-0472">Membrane</keyword>
<dbReference type="PANTHER" id="PTHR12677:SF59">
    <property type="entry name" value="GOLGI APPARATUS MEMBRANE PROTEIN TVP38-RELATED"/>
    <property type="match status" value="1"/>
</dbReference>
<evidence type="ECO:0000256" key="5">
    <source>
        <dbReference type="ARBA" id="ARBA00023136"/>
    </source>
</evidence>
<name>A0A845UVT4_9GAMM</name>
<dbReference type="PANTHER" id="PTHR12677">
    <property type="entry name" value="GOLGI APPARATUS MEMBRANE PROTEIN TVP38-RELATED"/>
    <property type="match status" value="1"/>
</dbReference>
<dbReference type="EMBL" id="JAAGSC010000023">
    <property type="protein sequence ID" value="NDY94342.1"/>
    <property type="molecule type" value="Genomic_DNA"/>
</dbReference>
<keyword evidence="4 6" id="KW-1133">Transmembrane helix</keyword>
<evidence type="ECO:0000313" key="9">
    <source>
        <dbReference type="Proteomes" id="UP000484885"/>
    </source>
</evidence>
<dbReference type="AlphaFoldDB" id="A0A845UVT4"/>
<accession>A0A845UVT4</accession>
<dbReference type="InterPro" id="IPR032816">
    <property type="entry name" value="VTT_dom"/>
</dbReference>